<dbReference type="InterPro" id="IPR025121">
    <property type="entry name" value="GTPase_HflX_N"/>
</dbReference>
<dbReference type="Gene3D" id="6.10.250.2860">
    <property type="match status" value="1"/>
</dbReference>
<evidence type="ECO:0000256" key="2">
    <source>
        <dbReference type="ARBA" id="ARBA00022723"/>
    </source>
</evidence>
<keyword evidence="1 6" id="KW-0963">Cytoplasm</keyword>
<dbReference type="RefSeq" id="WP_053097238.1">
    <property type="nucleotide sequence ID" value="NZ_CP011787.1"/>
</dbReference>
<keyword evidence="2 8" id="KW-0479">Metal-binding</keyword>
<feature type="binding site" evidence="7">
    <location>
        <begin position="206"/>
        <end position="213"/>
    </location>
    <ligand>
        <name>GTP</name>
        <dbReference type="ChEBI" id="CHEBI:37565"/>
    </ligand>
</feature>
<feature type="binding site" evidence="7">
    <location>
        <begin position="231"/>
        <end position="235"/>
    </location>
    <ligand>
        <name>GTP</name>
        <dbReference type="ChEBI" id="CHEBI:37565"/>
    </ligand>
</feature>
<protein>
    <recommendedName>
        <fullName evidence="6">GTPase HflX</fullName>
    </recommendedName>
    <alternativeName>
        <fullName evidence="6">GTP-binding protein HflX</fullName>
    </alternativeName>
</protein>
<dbReference type="Gene3D" id="3.40.50.11060">
    <property type="entry name" value="GTPase HflX, N-terminal domain"/>
    <property type="match status" value="1"/>
</dbReference>
<dbReference type="PROSITE" id="PS51705">
    <property type="entry name" value="G_HFLX"/>
    <property type="match status" value="1"/>
</dbReference>
<dbReference type="Pfam" id="PF13167">
    <property type="entry name" value="GTP-bdg_N"/>
    <property type="match status" value="1"/>
</dbReference>
<dbReference type="KEGG" id="bcig:AB162_527"/>
<dbReference type="GO" id="GO:0005525">
    <property type="term" value="F:GTP binding"/>
    <property type="evidence" value="ECO:0007669"/>
    <property type="project" value="UniProtKB-UniRule"/>
</dbReference>
<comment type="similarity">
    <text evidence="6">Belongs to the TRAFAC class OBG-HflX-like GTPase superfamily. HflX GTPase family.</text>
</comment>
<comment type="subcellular location">
    <subcellularLocation>
        <location evidence="6">Cytoplasm</location>
    </subcellularLocation>
    <text evidence="6">May associate with membranes.</text>
</comment>
<dbReference type="HAMAP" id="MF_00900">
    <property type="entry name" value="GTPase_HflX"/>
    <property type="match status" value="1"/>
</dbReference>
<evidence type="ECO:0000313" key="11">
    <source>
        <dbReference type="Proteomes" id="UP000056466"/>
    </source>
</evidence>
<comment type="cofactor">
    <cofactor evidence="8">
        <name>Mg(2+)</name>
        <dbReference type="ChEBI" id="CHEBI:18420"/>
    </cofactor>
</comment>
<keyword evidence="11" id="KW-1185">Reference proteome</keyword>
<evidence type="ECO:0000259" key="9">
    <source>
        <dbReference type="PROSITE" id="PS51705"/>
    </source>
</evidence>
<dbReference type="NCBIfam" id="NF008280">
    <property type="entry name" value="PRK11058.1"/>
    <property type="match status" value="1"/>
</dbReference>
<keyword evidence="3 6" id="KW-0547">Nucleotide-binding</keyword>
<dbReference type="FunFam" id="3.40.50.300:FF:000173">
    <property type="entry name" value="GTPase HflX"/>
    <property type="match status" value="1"/>
</dbReference>
<dbReference type="InterPro" id="IPR006073">
    <property type="entry name" value="GTP-bd"/>
</dbReference>
<comment type="subunit">
    <text evidence="6">Monomer. Associates with the 50S ribosomal subunit.</text>
</comment>
<evidence type="ECO:0000256" key="1">
    <source>
        <dbReference type="ARBA" id="ARBA00022490"/>
    </source>
</evidence>
<dbReference type="EMBL" id="CP011787">
    <property type="protein sequence ID" value="AKZ66107.1"/>
    <property type="molecule type" value="Genomic_DNA"/>
</dbReference>
<dbReference type="CDD" id="cd01878">
    <property type="entry name" value="HflX"/>
    <property type="match status" value="1"/>
</dbReference>
<name>A0A0K2BLP5_9GAMM</name>
<dbReference type="InterPro" id="IPR042108">
    <property type="entry name" value="GTPase_HflX_N_sf"/>
</dbReference>
<dbReference type="NCBIfam" id="TIGR03156">
    <property type="entry name" value="GTP_HflX"/>
    <property type="match status" value="1"/>
</dbReference>
<gene>
    <name evidence="6 10" type="primary">hflX</name>
    <name evidence="10" type="ORF">AB162_527</name>
</gene>
<dbReference type="InterPro" id="IPR035647">
    <property type="entry name" value="EFG_III/V"/>
</dbReference>
<dbReference type="PANTHER" id="PTHR10229:SF0">
    <property type="entry name" value="GTP-BINDING PROTEIN 6-RELATED"/>
    <property type="match status" value="1"/>
</dbReference>
<dbReference type="SUPFAM" id="SSF54980">
    <property type="entry name" value="EF-G C-terminal domain-like"/>
    <property type="match status" value="1"/>
</dbReference>
<dbReference type="InterPro" id="IPR016496">
    <property type="entry name" value="GTPase_HflX"/>
</dbReference>
<dbReference type="Pfam" id="PF01926">
    <property type="entry name" value="MMR_HSR1"/>
    <property type="match status" value="1"/>
</dbReference>
<dbReference type="FunFam" id="3.40.50.11060:FF:000001">
    <property type="entry name" value="GTPase HflX"/>
    <property type="match status" value="1"/>
</dbReference>
<dbReference type="InterPro" id="IPR027417">
    <property type="entry name" value="P-loop_NTPase"/>
</dbReference>
<dbReference type="Pfam" id="PF16360">
    <property type="entry name" value="GTP-bdg_M"/>
    <property type="match status" value="1"/>
</dbReference>
<dbReference type="PATRIC" id="fig|186490.8.peg.496"/>
<feature type="domain" description="Hflx-type G" evidence="9">
    <location>
        <begin position="200"/>
        <end position="367"/>
    </location>
</feature>
<evidence type="ECO:0000256" key="8">
    <source>
        <dbReference type="PIRSR" id="PIRSR006809-2"/>
    </source>
</evidence>
<dbReference type="GO" id="GO:0005737">
    <property type="term" value="C:cytoplasm"/>
    <property type="evidence" value="ECO:0007669"/>
    <property type="project" value="UniProtKB-SubCell"/>
</dbReference>
<evidence type="ECO:0000256" key="7">
    <source>
        <dbReference type="PIRSR" id="PIRSR006809-1"/>
    </source>
</evidence>
<dbReference type="Pfam" id="PF19275">
    <property type="entry name" value="HflX_C"/>
    <property type="match status" value="1"/>
</dbReference>
<dbReference type="GO" id="GO:0097216">
    <property type="term" value="F:guanosine tetraphosphate binding"/>
    <property type="evidence" value="ECO:0007669"/>
    <property type="project" value="UniProtKB-ARBA"/>
</dbReference>
<feature type="binding site" evidence="8">
    <location>
        <position position="233"/>
    </location>
    <ligand>
        <name>Mg(2+)</name>
        <dbReference type="ChEBI" id="CHEBI:18420"/>
    </ligand>
</feature>
<dbReference type="InterPro" id="IPR032305">
    <property type="entry name" value="GTP-bd_M"/>
</dbReference>
<evidence type="ECO:0000256" key="5">
    <source>
        <dbReference type="ARBA" id="ARBA00023134"/>
    </source>
</evidence>
<dbReference type="PIRSF" id="PIRSF006809">
    <property type="entry name" value="GTP-binding_hflX_prd"/>
    <property type="match status" value="1"/>
</dbReference>
<dbReference type="Proteomes" id="UP000056466">
    <property type="component" value="Chromosome"/>
</dbReference>
<feature type="binding site" evidence="7">
    <location>
        <begin position="345"/>
        <end position="347"/>
    </location>
    <ligand>
        <name>GTP</name>
        <dbReference type="ChEBI" id="CHEBI:37565"/>
    </ligand>
</feature>
<dbReference type="OrthoDB" id="9812272at2"/>
<dbReference type="PRINTS" id="PR00326">
    <property type="entry name" value="GTP1OBG"/>
</dbReference>
<dbReference type="AlphaFoldDB" id="A0A0K2BLP5"/>
<evidence type="ECO:0000313" key="10">
    <source>
        <dbReference type="EMBL" id="AKZ66107.1"/>
    </source>
</evidence>
<dbReference type="GO" id="GO:0043022">
    <property type="term" value="F:ribosome binding"/>
    <property type="evidence" value="ECO:0007669"/>
    <property type="project" value="TreeGrafter"/>
</dbReference>
<reference evidence="10 11" key="1">
    <citation type="submission" date="2015-06" db="EMBL/GenBank/DDBJ databases">
        <title>Lineage-specific patterns of genome deterioration in obligate symbionts.</title>
        <authorList>
            <person name="Bennett G.M."/>
            <person name="McCutcheon J.P."/>
            <person name="McDonald B.R."/>
            <person name="Moran N.A."/>
        </authorList>
    </citation>
    <scope>NUCLEOTIDE SEQUENCE [LARGE SCALE GENOMIC DNA]</scope>
    <source>
        <strain evidence="10 11">B-GSS</strain>
    </source>
</reference>
<keyword evidence="4 8" id="KW-0460">Magnesium</keyword>
<accession>A0A0K2BLP5</accession>
<dbReference type="GO" id="GO:0046872">
    <property type="term" value="F:metal ion binding"/>
    <property type="evidence" value="ECO:0007669"/>
    <property type="project" value="UniProtKB-KW"/>
</dbReference>
<evidence type="ECO:0000256" key="4">
    <source>
        <dbReference type="ARBA" id="ARBA00022842"/>
    </source>
</evidence>
<evidence type="ECO:0000256" key="3">
    <source>
        <dbReference type="ARBA" id="ARBA00022741"/>
    </source>
</evidence>
<organism evidence="10 11">
    <name type="scientific">Candidatus Palibaumannia cicadellinicola</name>
    <dbReference type="NCBI Taxonomy" id="186490"/>
    <lineage>
        <taxon>Bacteria</taxon>
        <taxon>Pseudomonadati</taxon>
        <taxon>Pseudomonadota</taxon>
        <taxon>Gammaproteobacteria</taxon>
        <taxon>Candidatus Palibaumannia</taxon>
    </lineage>
</organism>
<comment type="function">
    <text evidence="6">GTPase that associates with the 50S ribosomal subunit and may have a role during protein synthesis or ribosome biogenesis.</text>
</comment>
<sequence>MLNCYYLGKHKQAILVHICFQKNHNFKDDLDEFESLVCSAGVSILNIVTGSRNTPNAKYFVGEGKANEIAEKVKNNAASIVIFNHSLSPAQERNLELLFECSVIDRTGLILSIFAQRARTNEGKLQVELAQLSHQSTRLVRGWKHLERQKGGIGLLSGPGETQLETDRRLLRKRINTILLRIKKLENRREQGRLTRASIPTVLLVGYTNAGKSTLFNYLTKASVETADKLFTTLDTKIKNINIKTVGNIVLADTVGFIRDLPHHLVASFQATLKEIRQATLLLHVVDASDNCINIKISSVEKVLAEINANLISKLLVMNKIDKLNNFTPRIDRNEFNNPVSVWLSAQSGHGISLLLKALEECLVGDITSYHLCLPPRAGRLLSYFYQLNAIEKYWIETDGSVRLIIRLPKNKWFRLCKQEVELLEYIV</sequence>
<dbReference type="InterPro" id="IPR030394">
    <property type="entry name" value="G_HFLX_dom"/>
</dbReference>
<keyword evidence="5 6" id="KW-0342">GTP-binding</keyword>
<dbReference type="GO" id="GO:0003924">
    <property type="term" value="F:GTPase activity"/>
    <property type="evidence" value="ECO:0007669"/>
    <property type="project" value="UniProtKB-UniRule"/>
</dbReference>
<feature type="binding site" evidence="7">
    <location>
        <begin position="319"/>
        <end position="322"/>
    </location>
    <ligand>
        <name>GTP</name>
        <dbReference type="ChEBI" id="CHEBI:37565"/>
    </ligand>
</feature>
<dbReference type="SUPFAM" id="SSF52540">
    <property type="entry name" value="P-loop containing nucleoside triphosphate hydrolases"/>
    <property type="match status" value="1"/>
</dbReference>
<feature type="binding site" evidence="8">
    <location>
        <position position="213"/>
    </location>
    <ligand>
        <name>Mg(2+)</name>
        <dbReference type="ChEBI" id="CHEBI:18420"/>
    </ligand>
</feature>
<dbReference type="Gene3D" id="3.40.50.300">
    <property type="entry name" value="P-loop containing nucleotide triphosphate hydrolases"/>
    <property type="match status" value="1"/>
</dbReference>
<dbReference type="InterPro" id="IPR045498">
    <property type="entry name" value="HflX_C"/>
</dbReference>
<feature type="binding site" evidence="7">
    <location>
        <begin position="253"/>
        <end position="256"/>
    </location>
    <ligand>
        <name>GTP</name>
        <dbReference type="ChEBI" id="CHEBI:37565"/>
    </ligand>
</feature>
<evidence type="ECO:0000256" key="6">
    <source>
        <dbReference type="HAMAP-Rule" id="MF_00900"/>
    </source>
</evidence>
<proteinExistence type="inferred from homology"/>
<dbReference type="PANTHER" id="PTHR10229">
    <property type="entry name" value="GTP-BINDING PROTEIN HFLX"/>
    <property type="match status" value="1"/>
</dbReference>